<proteinExistence type="predicted"/>
<dbReference type="AlphaFoldDB" id="A0A9D2NNQ0"/>
<dbReference type="Proteomes" id="UP000823896">
    <property type="component" value="Unassembled WGS sequence"/>
</dbReference>
<evidence type="ECO:0000313" key="2">
    <source>
        <dbReference type="Proteomes" id="UP000823896"/>
    </source>
</evidence>
<organism evidence="1 2">
    <name type="scientific">Candidatus Merdibacter merdavium</name>
    <dbReference type="NCBI Taxonomy" id="2838692"/>
    <lineage>
        <taxon>Bacteria</taxon>
        <taxon>Bacillati</taxon>
        <taxon>Bacillota</taxon>
        <taxon>Erysipelotrichia</taxon>
        <taxon>Erysipelotrichales</taxon>
        <taxon>Erysipelotrichaceae</taxon>
        <taxon>Merdibacter</taxon>
    </lineage>
</organism>
<sequence>MSEISETTRLLRNLKDAGCEEAMIQKYLQLREEGKQQELFRLLSLHRASLLDQVHVSQNMIDCLDHLVYTMKRGQTVRKK</sequence>
<reference evidence="1" key="2">
    <citation type="submission" date="2021-04" db="EMBL/GenBank/DDBJ databases">
        <authorList>
            <person name="Gilroy R."/>
        </authorList>
    </citation>
    <scope>NUCLEOTIDE SEQUENCE</scope>
    <source>
        <strain evidence="1">CHK187-11901</strain>
    </source>
</reference>
<protein>
    <submittedName>
        <fullName evidence="1">Uncharacterized protein</fullName>
    </submittedName>
</protein>
<evidence type="ECO:0000313" key="1">
    <source>
        <dbReference type="EMBL" id="HJC35612.1"/>
    </source>
</evidence>
<accession>A0A9D2NNQ0</accession>
<name>A0A9D2NNQ0_9FIRM</name>
<gene>
    <name evidence="1" type="ORF">H9702_00575</name>
</gene>
<dbReference type="EMBL" id="DWWM01000003">
    <property type="protein sequence ID" value="HJC35612.1"/>
    <property type="molecule type" value="Genomic_DNA"/>
</dbReference>
<comment type="caution">
    <text evidence="1">The sequence shown here is derived from an EMBL/GenBank/DDBJ whole genome shotgun (WGS) entry which is preliminary data.</text>
</comment>
<reference evidence="1" key="1">
    <citation type="journal article" date="2021" name="PeerJ">
        <title>Extensive microbial diversity within the chicken gut microbiome revealed by metagenomics and culture.</title>
        <authorList>
            <person name="Gilroy R."/>
            <person name="Ravi A."/>
            <person name="Getino M."/>
            <person name="Pursley I."/>
            <person name="Horton D.L."/>
            <person name="Alikhan N.F."/>
            <person name="Baker D."/>
            <person name="Gharbi K."/>
            <person name="Hall N."/>
            <person name="Watson M."/>
            <person name="Adriaenssens E.M."/>
            <person name="Foster-Nyarko E."/>
            <person name="Jarju S."/>
            <person name="Secka A."/>
            <person name="Antonio M."/>
            <person name="Oren A."/>
            <person name="Chaudhuri R.R."/>
            <person name="La Ragione R."/>
            <person name="Hildebrand F."/>
            <person name="Pallen M.J."/>
        </authorList>
    </citation>
    <scope>NUCLEOTIDE SEQUENCE</scope>
    <source>
        <strain evidence="1">CHK187-11901</strain>
    </source>
</reference>